<evidence type="ECO:0000259" key="6">
    <source>
        <dbReference type="Pfam" id="PF12698"/>
    </source>
</evidence>
<evidence type="ECO:0000256" key="3">
    <source>
        <dbReference type="ARBA" id="ARBA00022989"/>
    </source>
</evidence>
<feature type="transmembrane region" description="Helical" evidence="5">
    <location>
        <begin position="21"/>
        <end position="40"/>
    </location>
</feature>
<accession>A0AAP2Z7Y3</accession>
<evidence type="ECO:0000256" key="2">
    <source>
        <dbReference type="ARBA" id="ARBA00022692"/>
    </source>
</evidence>
<dbReference type="EMBL" id="JAOPJZ010000006">
    <property type="protein sequence ID" value="MCU4752369.1"/>
    <property type="molecule type" value="Genomic_DNA"/>
</dbReference>
<protein>
    <submittedName>
        <fullName evidence="7">ABC transporter permease</fullName>
    </submittedName>
</protein>
<name>A0AAP2Z7Y3_9EURY</name>
<keyword evidence="3 5" id="KW-1133">Transmembrane helix</keyword>
<keyword evidence="4 5" id="KW-0472">Membrane</keyword>
<sequence length="246" mass="26193">MAEKLTIGVLSQIRSFVRDPVTVVLAVLLPAIVIEGWGQAISNMPEMPTVESVPIELARIVGATLGVALVAGILGLVMIIGARSADRRLVVVGYSPSTVLVSRLLTIVGITVVIAVINFGVLSVNVSAEAPFLAVVFLALSGVLYACIGVLVGAILPRLFEGSLVIALLAMMDAFLSGESPLAADVPWWVEYFPLYHPKTLVQDTMLDGTYAMGDLLFVLGYLAVLVGLALFVFQRTMAVEGRWLR</sequence>
<keyword evidence="8" id="KW-1185">Reference proteome</keyword>
<feature type="transmembrane region" description="Helical" evidence="5">
    <location>
        <begin position="100"/>
        <end position="124"/>
    </location>
</feature>
<reference evidence="7 8" key="1">
    <citation type="submission" date="2022-09" db="EMBL/GenBank/DDBJ databases">
        <title>Enrichment on poylsaccharides allowed isolation of novel metabolic and taxonomic groups of Haloarchaea.</title>
        <authorList>
            <person name="Sorokin D.Y."/>
            <person name="Elcheninov A.G."/>
            <person name="Khizhniak T.V."/>
            <person name="Kolganova T.V."/>
            <person name="Kublanov I.V."/>
        </authorList>
    </citation>
    <scope>NUCLEOTIDE SEQUENCE [LARGE SCALE GENOMIC DNA]</scope>
    <source>
        <strain evidence="7 8">AArc-curdl1</strain>
    </source>
</reference>
<feature type="domain" description="ABC-2 type transporter transmembrane" evidence="6">
    <location>
        <begin position="72"/>
        <end position="231"/>
    </location>
</feature>
<dbReference type="RefSeq" id="WP_342808709.1">
    <property type="nucleotide sequence ID" value="NZ_JAOPJZ010000006.1"/>
</dbReference>
<dbReference type="Proteomes" id="UP001321047">
    <property type="component" value="Unassembled WGS sequence"/>
</dbReference>
<gene>
    <name evidence="7" type="ORF">OB919_10280</name>
</gene>
<feature type="transmembrane region" description="Helical" evidence="5">
    <location>
        <begin position="130"/>
        <end position="152"/>
    </location>
</feature>
<feature type="transmembrane region" description="Helical" evidence="5">
    <location>
        <begin position="216"/>
        <end position="234"/>
    </location>
</feature>
<evidence type="ECO:0000256" key="5">
    <source>
        <dbReference type="SAM" id="Phobius"/>
    </source>
</evidence>
<evidence type="ECO:0000256" key="1">
    <source>
        <dbReference type="ARBA" id="ARBA00004141"/>
    </source>
</evidence>
<dbReference type="AlphaFoldDB" id="A0AAP2Z7Y3"/>
<evidence type="ECO:0000256" key="4">
    <source>
        <dbReference type="ARBA" id="ARBA00023136"/>
    </source>
</evidence>
<dbReference type="GO" id="GO:0016020">
    <property type="term" value="C:membrane"/>
    <property type="evidence" value="ECO:0007669"/>
    <property type="project" value="UniProtKB-SubCell"/>
</dbReference>
<organism evidence="7 8">
    <name type="scientific">Natronosalvus hydrolyticus</name>
    <dbReference type="NCBI Taxonomy" id="2979988"/>
    <lineage>
        <taxon>Archaea</taxon>
        <taxon>Methanobacteriati</taxon>
        <taxon>Methanobacteriota</taxon>
        <taxon>Stenosarchaea group</taxon>
        <taxon>Halobacteria</taxon>
        <taxon>Halobacteriales</taxon>
        <taxon>Natrialbaceae</taxon>
        <taxon>Natronosalvus</taxon>
    </lineage>
</organism>
<feature type="transmembrane region" description="Helical" evidence="5">
    <location>
        <begin position="60"/>
        <end position="80"/>
    </location>
</feature>
<comment type="subcellular location">
    <subcellularLocation>
        <location evidence="1">Membrane</location>
        <topology evidence="1">Multi-pass membrane protein</topology>
    </subcellularLocation>
</comment>
<evidence type="ECO:0000313" key="8">
    <source>
        <dbReference type="Proteomes" id="UP001321047"/>
    </source>
</evidence>
<comment type="caution">
    <text evidence="7">The sequence shown here is derived from an EMBL/GenBank/DDBJ whole genome shotgun (WGS) entry which is preliminary data.</text>
</comment>
<evidence type="ECO:0000313" key="7">
    <source>
        <dbReference type="EMBL" id="MCU4752369.1"/>
    </source>
</evidence>
<proteinExistence type="predicted"/>
<keyword evidence="2 5" id="KW-0812">Transmembrane</keyword>
<dbReference type="InterPro" id="IPR013525">
    <property type="entry name" value="ABC2_TM"/>
</dbReference>
<dbReference type="GO" id="GO:0140359">
    <property type="term" value="F:ABC-type transporter activity"/>
    <property type="evidence" value="ECO:0007669"/>
    <property type="project" value="InterPro"/>
</dbReference>
<feature type="transmembrane region" description="Helical" evidence="5">
    <location>
        <begin position="159"/>
        <end position="178"/>
    </location>
</feature>
<dbReference type="Pfam" id="PF12698">
    <property type="entry name" value="ABC2_membrane_3"/>
    <property type="match status" value="1"/>
</dbReference>